<organism evidence="8 9">
    <name type="scientific">Solicola gregarius</name>
    <dbReference type="NCBI Taxonomy" id="2908642"/>
    <lineage>
        <taxon>Bacteria</taxon>
        <taxon>Bacillati</taxon>
        <taxon>Actinomycetota</taxon>
        <taxon>Actinomycetes</taxon>
        <taxon>Propionibacteriales</taxon>
        <taxon>Nocardioidaceae</taxon>
        <taxon>Solicola</taxon>
    </lineage>
</organism>
<sequence length="1180" mass="132059">MPGRRAARRRIESPRRPVDPAVSVVVPIYNVEDYLRDCLDSILRQEYADFEVVVVDDGSPDGSAAIAAEYAERDARVRIIGRPNGGLGAARNTGIREASGRYLTFVDSDDELPPGALRRMVESAEESGSDMVVGSLRRFNSIERWKPRWVDDLHASAKTGITIDQQPGLVRNNYTVAKLYRRTFWDDAGLWFREGVAYEDQPLVTQLYVRARGIDVVKESVYRYRSRDDRSSISQQTATIADLRDRIAAWRVSHEEFSEHASPVVYRAWLVTLFDAHFHWYLRSPSVADDTYWRELQAAIADLTADAPPDLWMEVAPDRRVVLELARQDRRDDVVAFYERDGARPNAHPADPYTGGLRCRLPFGDDPELADWLFELSLPDVVLEHEIHAFRWVEGLTARIRGWSYVRQVDLAQHDSRTEVVLRHDPTGEEQAFATTRDDRPAYPPPVEHDRIDYGAGAFDCTFDLSDAAQTSLREGGRWDAFLRTTTGDLTVEIPIRRLVRSSSAGIVPAGVHAAGHRMIVDWRMGEPLSFVVDRYRVEATDVTLADGRLAGTLRGPDAAGVVTVELEDDAGQRVSVGEVGGAGAAERPFEIPLPPIDTAAMDPAEHVTWRVRAESADAGLVPVLYRGERQFVFGTSCAGVRALERTRNGLLATRAWRVVALADSVHVDHDGVLHVDGRLHGARTDQTTMRLRLRGRKTAVSSEPTAHADGSFSLSMPLEHEVWRFGRHVLPATAHDGSCILVDESGHEETVPLLLSQEVGSTLPIPVDTDRLEGRIIRGPQNRLRVHLGRPVRDARGRYRQHRLRNAPPGRQLRKSLLIRSYFGDSATCNGVGVLRELQRRGADLDVYWAVRDHSVPVPDGAHAVPMNSREWYDLLGSSAYYLDNMFQPAYHRKPDGQVLIQTFHGYPFKTMGHTHWKQTGRSAQQIDSYVRRAADWDHLVSPAAYASPLLRREFEYAGDVLEIGYPRNDVLLADDADSLRAVVRESLGIAPHQRAVLYAPTFRDYESPDDHRAALVDLLDIDAVASGLGDDGVLLVRGHAFNARAGEQVIGGPGVVDVTDYPEVSDLYLAADAAIVDYSSLRFDFAVTGKPMVFHVPDLARYQETRGWVVDFEPTAPGPRVDTTDEVIDQLRDLDRLREAYHDEYDRFRRDFIEREDGRAAARFVDAVMVPRGDAPSA</sequence>
<dbReference type="SUPFAM" id="SSF53448">
    <property type="entry name" value="Nucleotide-diphospho-sugar transferases"/>
    <property type="match status" value="1"/>
</dbReference>
<dbReference type="Pfam" id="PF00535">
    <property type="entry name" value="Glycos_transf_2"/>
    <property type="match status" value="1"/>
</dbReference>
<keyword evidence="3" id="KW-1003">Cell membrane</keyword>
<dbReference type="PANTHER" id="PTHR37316">
    <property type="entry name" value="TEICHOIC ACID GLYCEROL-PHOSPHATE PRIMASE"/>
    <property type="match status" value="1"/>
</dbReference>
<dbReference type="RefSeq" id="WP_271633618.1">
    <property type="nucleotide sequence ID" value="NZ_CP094970.1"/>
</dbReference>
<dbReference type="GO" id="GO:0005886">
    <property type="term" value="C:plasma membrane"/>
    <property type="evidence" value="ECO:0007669"/>
    <property type="project" value="UniProtKB-SubCell"/>
</dbReference>
<keyword evidence="5" id="KW-0777">Teichoic acid biosynthesis</keyword>
<keyword evidence="9" id="KW-1185">Reference proteome</keyword>
<reference evidence="8" key="1">
    <citation type="submission" date="2022-01" db="EMBL/GenBank/DDBJ databases">
        <title>Nocardioidaceae gen. sp. A5X3R13.</title>
        <authorList>
            <person name="Lopez Marin M.A."/>
            <person name="Uhlik O."/>
        </authorList>
    </citation>
    <scope>NUCLEOTIDE SEQUENCE</scope>
    <source>
        <strain evidence="8">A5X3R13</strain>
    </source>
</reference>
<evidence type="ECO:0000256" key="3">
    <source>
        <dbReference type="ARBA" id="ARBA00022475"/>
    </source>
</evidence>
<dbReference type="GO" id="GO:0047355">
    <property type="term" value="F:CDP-glycerol glycerophosphotransferase activity"/>
    <property type="evidence" value="ECO:0007669"/>
    <property type="project" value="InterPro"/>
</dbReference>
<dbReference type="GO" id="GO:0019350">
    <property type="term" value="P:teichoic acid biosynthetic process"/>
    <property type="evidence" value="ECO:0007669"/>
    <property type="project" value="UniProtKB-KW"/>
</dbReference>
<evidence type="ECO:0000256" key="5">
    <source>
        <dbReference type="ARBA" id="ARBA00022944"/>
    </source>
</evidence>
<dbReference type="SUPFAM" id="SSF53756">
    <property type="entry name" value="UDP-Glycosyltransferase/glycogen phosphorylase"/>
    <property type="match status" value="1"/>
</dbReference>
<dbReference type="CDD" id="cd00761">
    <property type="entry name" value="Glyco_tranf_GTA_type"/>
    <property type="match status" value="1"/>
</dbReference>
<dbReference type="InterPro" id="IPR043148">
    <property type="entry name" value="TagF_C"/>
</dbReference>
<name>A0AA46TGC9_9ACTN</name>
<protein>
    <submittedName>
        <fullName evidence="8">Bifunctional glycosyltransferase family 2 protein/CDP-glycerol:glycerophosphate glycerophosphotransferase</fullName>
    </submittedName>
</protein>
<comment type="subcellular location">
    <subcellularLocation>
        <location evidence="1">Cell membrane</location>
        <topology evidence="1">Peripheral membrane protein</topology>
    </subcellularLocation>
</comment>
<dbReference type="Pfam" id="PF04464">
    <property type="entry name" value="Glyphos_transf"/>
    <property type="match status" value="1"/>
</dbReference>
<gene>
    <name evidence="8" type="ORF">L0C25_20355</name>
</gene>
<dbReference type="Gene3D" id="3.90.550.10">
    <property type="entry name" value="Spore Coat Polysaccharide Biosynthesis Protein SpsA, Chain A"/>
    <property type="match status" value="1"/>
</dbReference>
<dbReference type="KEGG" id="sgrg:L0C25_20355"/>
<dbReference type="EMBL" id="CP094970">
    <property type="protein sequence ID" value="UYM04854.1"/>
    <property type="molecule type" value="Genomic_DNA"/>
</dbReference>
<dbReference type="InterPro" id="IPR001173">
    <property type="entry name" value="Glyco_trans_2-like"/>
</dbReference>
<dbReference type="Gene3D" id="3.40.50.11820">
    <property type="match status" value="1"/>
</dbReference>
<dbReference type="InterPro" id="IPR029044">
    <property type="entry name" value="Nucleotide-diphossugar_trans"/>
</dbReference>
<dbReference type="InterPro" id="IPR007554">
    <property type="entry name" value="Glycerophosphate_synth"/>
</dbReference>
<evidence type="ECO:0000259" key="7">
    <source>
        <dbReference type="Pfam" id="PF00535"/>
    </source>
</evidence>
<proteinExistence type="inferred from homology"/>
<keyword evidence="4" id="KW-0808">Transferase</keyword>
<evidence type="ECO:0000256" key="2">
    <source>
        <dbReference type="ARBA" id="ARBA00010488"/>
    </source>
</evidence>
<evidence type="ECO:0000313" key="8">
    <source>
        <dbReference type="EMBL" id="UYM04854.1"/>
    </source>
</evidence>
<dbReference type="AlphaFoldDB" id="A0AA46TGC9"/>
<dbReference type="PANTHER" id="PTHR37316:SF3">
    <property type="entry name" value="TEICHOIC ACID GLYCEROL-PHOSPHATE TRANSFERASE"/>
    <property type="match status" value="1"/>
</dbReference>
<dbReference type="InterPro" id="IPR043149">
    <property type="entry name" value="TagF_N"/>
</dbReference>
<dbReference type="Gene3D" id="3.40.50.12580">
    <property type="match status" value="1"/>
</dbReference>
<keyword evidence="6" id="KW-0472">Membrane</keyword>
<evidence type="ECO:0000256" key="4">
    <source>
        <dbReference type="ARBA" id="ARBA00022679"/>
    </source>
</evidence>
<evidence type="ECO:0000256" key="1">
    <source>
        <dbReference type="ARBA" id="ARBA00004202"/>
    </source>
</evidence>
<dbReference type="Proteomes" id="UP001164390">
    <property type="component" value="Chromosome"/>
</dbReference>
<accession>A0AA46TGC9</accession>
<feature type="domain" description="Glycosyltransferase 2-like" evidence="7">
    <location>
        <begin position="23"/>
        <end position="182"/>
    </location>
</feature>
<dbReference type="InterPro" id="IPR051612">
    <property type="entry name" value="Teichoic_Acid_Biosynth"/>
</dbReference>
<comment type="similarity">
    <text evidence="2">Belongs to the CDP-glycerol glycerophosphotransferase family.</text>
</comment>
<evidence type="ECO:0000256" key="6">
    <source>
        <dbReference type="ARBA" id="ARBA00023136"/>
    </source>
</evidence>
<evidence type="ECO:0000313" key="9">
    <source>
        <dbReference type="Proteomes" id="UP001164390"/>
    </source>
</evidence>